<keyword evidence="4" id="KW-1185">Reference proteome</keyword>
<evidence type="ECO:0000313" key="3">
    <source>
        <dbReference type="EMBL" id="QGR21761.1"/>
    </source>
</evidence>
<sequence>MKIEYAKNIFPKIMELLNRATDEITIATGGFSEDFIEAIINRAASGVQTTIITSDKNWARWLANQKISYKKDEENKIRKSYLRLRDKIIIYSRLRYIILIISISIVIVLLIRNTIHSLVTLISFIIIIIINIIQFIYIRNMIKAEESKLNMLNIEVQKTLDELTSTRNILAKKLNIIESNALSFSIVIIDNKSLLLSCNLNSRNSSDIIIYDEIQKNDATKLISYITNLGKP</sequence>
<organism evidence="3 4">
    <name type="scientific">Acidianus ambivalens</name>
    <name type="common">Desulfurolobus ambivalens</name>
    <dbReference type="NCBI Taxonomy" id="2283"/>
    <lineage>
        <taxon>Archaea</taxon>
        <taxon>Thermoproteota</taxon>
        <taxon>Thermoprotei</taxon>
        <taxon>Sulfolobales</taxon>
        <taxon>Sulfolobaceae</taxon>
        <taxon>Acidianus</taxon>
    </lineage>
</organism>
<dbReference type="EMBL" id="WHYS01000002">
    <property type="protein sequence ID" value="MQL55659.1"/>
    <property type="molecule type" value="Genomic_DNA"/>
</dbReference>
<evidence type="ECO:0000313" key="2">
    <source>
        <dbReference type="EMBL" id="MQL55659.1"/>
    </source>
</evidence>
<accession>A0A650CV57</accession>
<dbReference type="AlphaFoldDB" id="A0A650CV57"/>
<reference evidence="3 4" key="2">
    <citation type="submission" date="2019-10" db="EMBL/GenBank/DDBJ databases">
        <title>Genome Sequences from Six Type Strain Members of the Archaeal Family Sulfolobaceae: Acidianus ambivalens, Acidianus infernus, Metallosphaera prunae, Stygiolobus azoricus, Sulfolobus metallicus, and Sulfurisphaera ohwakuensis.</title>
        <authorList>
            <person name="Counts J.A."/>
            <person name="Kelly R.M."/>
        </authorList>
    </citation>
    <scope>NUCLEOTIDE SEQUENCE [LARGE SCALE GENOMIC DNA]</scope>
    <source>
        <strain evidence="3 4">LEI 10</strain>
    </source>
</reference>
<protein>
    <submittedName>
        <fullName evidence="3">Uncharacterized protein</fullName>
    </submittedName>
</protein>
<dbReference type="Proteomes" id="UP000474054">
    <property type="component" value="Unassembled WGS sequence"/>
</dbReference>
<keyword evidence="1" id="KW-0472">Membrane</keyword>
<reference evidence="2 5" key="1">
    <citation type="submission" date="2019-10" db="EMBL/GenBank/DDBJ databases">
        <title>Comparative genomics of sulfur disproportionating microorganisms.</title>
        <authorList>
            <person name="Ward L.M."/>
            <person name="Bertran E."/>
            <person name="Johnston D."/>
        </authorList>
    </citation>
    <scope>NUCLEOTIDE SEQUENCE [LARGE SCALE GENOMIC DNA]</scope>
    <source>
        <strain evidence="2 5">DSM 3772</strain>
    </source>
</reference>
<dbReference type="KEGG" id="aamb:D1866_06930"/>
<evidence type="ECO:0000256" key="1">
    <source>
        <dbReference type="SAM" id="Phobius"/>
    </source>
</evidence>
<dbReference type="Gene3D" id="3.30.870.10">
    <property type="entry name" value="Endonuclease Chain A"/>
    <property type="match status" value="1"/>
</dbReference>
<gene>
    <name evidence="3" type="ORF">D1866_06930</name>
    <name evidence="2" type="ORF">GFB69_07890</name>
</gene>
<dbReference type="SUPFAM" id="SSF56024">
    <property type="entry name" value="Phospholipase D/nuclease"/>
    <property type="match status" value="1"/>
</dbReference>
<evidence type="ECO:0000313" key="4">
    <source>
        <dbReference type="Proteomes" id="UP000426328"/>
    </source>
</evidence>
<proteinExistence type="predicted"/>
<dbReference type="RefSeq" id="WP_152941695.1">
    <property type="nucleotide sequence ID" value="NZ_CP045482.1"/>
</dbReference>
<dbReference type="GeneID" id="42779458"/>
<feature type="transmembrane region" description="Helical" evidence="1">
    <location>
        <begin position="88"/>
        <end position="111"/>
    </location>
</feature>
<keyword evidence="1" id="KW-1133">Transmembrane helix</keyword>
<name>A0A650CV57_ACIAM</name>
<evidence type="ECO:0000313" key="5">
    <source>
        <dbReference type="Proteomes" id="UP000474054"/>
    </source>
</evidence>
<dbReference type="Proteomes" id="UP000426328">
    <property type="component" value="Chromosome"/>
</dbReference>
<feature type="transmembrane region" description="Helical" evidence="1">
    <location>
        <begin position="117"/>
        <end position="138"/>
    </location>
</feature>
<dbReference type="EMBL" id="CP045482">
    <property type="protein sequence ID" value="QGR21761.1"/>
    <property type="molecule type" value="Genomic_DNA"/>
</dbReference>
<keyword evidence="1" id="KW-0812">Transmembrane</keyword>